<reference evidence="3" key="1">
    <citation type="submission" date="2019-08" db="EMBL/GenBank/DDBJ databases">
        <authorList>
            <person name="Zheng X."/>
        </authorList>
    </citation>
    <scope>NUCLEOTIDE SEQUENCE [LARGE SCALE GENOMIC DNA]</scope>
    <source>
        <strain evidence="3">FJAT-25496</strain>
    </source>
</reference>
<dbReference type="InterPro" id="IPR025164">
    <property type="entry name" value="Toastrack_DUF4097"/>
</dbReference>
<evidence type="ECO:0000313" key="2">
    <source>
        <dbReference type="EMBL" id="QED49259.1"/>
    </source>
</evidence>
<sequence length="285" mass="31330">MKRILFIFLVLVGLYILMTSNVTSLLTFGKSDSEVKVTNNINLLEVNVSSAHANIIPEKRNNVKAELNGKGNLSIDKSGDTIIVEYKQSWLKGFQFFNKAPKLNIYIPEDYNRSMDIDIGSGYLTFSGTSKKHPIELEEMTINMSSGKVDLKNIKTEEFNHEGSSGVIDVDNLNTGSGSIDMSSGIIKIRNYQGKLDAEVSSGLLDVQMDKLTDSIDLQASSGQIKLDLPDHADFTLNGKKTSGFIDCEFPLKNKITEKNKMTGVYGTGKHAVDVSISSGLVKVY</sequence>
<evidence type="ECO:0000313" key="3">
    <source>
        <dbReference type="Proteomes" id="UP000321555"/>
    </source>
</evidence>
<dbReference type="Gene3D" id="2.160.20.120">
    <property type="match status" value="1"/>
</dbReference>
<dbReference type="EMBL" id="CP042593">
    <property type="protein sequence ID" value="QED49259.1"/>
    <property type="molecule type" value="Genomic_DNA"/>
</dbReference>
<protein>
    <submittedName>
        <fullName evidence="2">DUF4097 domain-containing protein</fullName>
    </submittedName>
</protein>
<accession>A0A5B8ZC40</accession>
<dbReference type="OrthoDB" id="2940757at2"/>
<dbReference type="AlphaFoldDB" id="A0A5B8ZC40"/>
<organism evidence="2 3">
    <name type="scientific">Cytobacillus dafuensis</name>
    <name type="common">Bacillus dafuensis</name>
    <dbReference type="NCBI Taxonomy" id="1742359"/>
    <lineage>
        <taxon>Bacteria</taxon>
        <taxon>Bacillati</taxon>
        <taxon>Bacillota</taxon>
        <taxon>Bacilli</taxon>
        <taxon>Bacillales</taxon>
        <taxon>Bacillaceae</taxon>
        <taxon>Cytobacillus</taxon>
    </lineage>
</organism>
<dbReference type="STRING" id="1742359.GCA_001439625_03419"/>
<dbReference type="KEGG" id="bda:FSZ17_19470"/>
<proteinExistence type="predicted"/>
<feature type="domain" description="DUF4097" evidence="1">
    <location>
        <begin position="42"/>
        <end position="284"/>
    </location>
</feature>
<keyword evidence="3" id="KW-1185">Reference proteome</keyword>
<dbReference type="Pfam" id="PF13349">
    <property type="entry name" value="DUF4097"/>
    <property type="match status" value="1"/>
</dbReference>
<gene>
    <name evidence="2" type="ORF">FSZ17_19470</name>
</gene>
<evidence type="ECO:0000259" key="1">
    <source>
        <dbReference type="Pfam" id="PF13349"/>
    </source>
</evidence>
<dbReference type="Proteomes" id="UP000321555">
    <property type="component" value="Chromosome"/>
</dbReference>
<dbReference type="RefSeq" id="WP_057773438.1">
    <property type="nucleotide sequence ID" value="NZ_CP042593.1"/>
</dbReference>
<name>A0A5B8ZC40_CYTDA</name>